<proteinExistence type="predicted"/>
<dbReference type="OrthoDB" id="4397445at2"/>
<evidence type="ECO:0000313" key="4">
    <source>
        <dbReference type="EMBL" id="TQK75655.1"/>
    </source>
</evidence>
<dbReference type="InterPro" id="IPR027787">
    <property type="entry name" value="Alpha/beta-hydrolase_catalytic"/>
</dbReference>
<keyword evidence="5" id="KW-1185">Reference proteome</keyword>
<feature type="transmembrane region" description="Helical" evidence="1">
    <location>
        <begin position="88"/>
        <end position="108"/>
    </location>
</feature>
<dbReference type="InterPro" id="IPR027788">
    <property type="entry name" value="Alpha/beta-hydrolase_N_dom"/>
</dbReference>
<sequence length="571" mass="61827">MPSPSRLVRCVARALANQARSYSHGGLLIAIGFFCLAQTPSLVPRHGVYQALLTGIASAIGYAVGIASAWIYRTLGFTVTWKPHTRRVFGIVVAAIALLSIPTFLYLGERWQAQIRALVGIDTAPPARVFQVLFIALAIFVVLVQMGRGLRWLGVRVAHWLGRFLPVPVSRTIATVLVATLTVLTFNGAVVDGTLRILKSIYGQVDTTTDAGVARPTSQLRSGGPGSLVNWDDLGRQGRNFVAGGASTAQLGQFAAATEALQDTTAIEPIRVYAGLRSAGTLAEEAQLVVDELDRTKAWERDVLVVATATGTGWIDPSFLTALEYQHAGNTAVATMQYSFLPSWVGFLSDRATPPAAGTALFDAVYAKWSTLPKATRPYLLVYGLSLGSYGAQGAFSGTQDLAARSDGAVFAGTPNFTSLWSTETANRDRGSLEYHPIVDDGAQVRWLTSLTPADSLWRLQDEWGPQRTVYLQHASDPVVWWSPALAWNKPDWLSEPAGPDRSETMRWIPLVTFWQVSFDLFVAGDVPQGHGHNYHLEYARALEAVGAPSGWSQSDTDRLIALMTPMVSQA</sequence>
<gene>
    <name evidence="4" type="ORF">FB389_0287</name>
</gene>
<feature type="domain" description="Alpha/beta-hydrolase catalytic" evidence="2">
    <location>
        <begin position="270"/>
        <end position="560"/>
    </location>
</feature>
<feature type="transmembrane region" description="Helical" evidence="1">
    <location>
        <begin position="168"/>
        <end position="190"/>
    </location>
</feature>
<protein>
    <submittedName>
        <fullName evidence="4">Putative membrane protein</fullName>
    </submittedName>
</protein>
<dbReference type="RefSeq" id="WP_142111034.1">
    <property type="nucleotide sequence ID" value="NZ_BAAATB010000003.1"/>
</dbReference>
<dbReference type="Proteomes" id="UP000316181">
    <property type="component" value="Unassembled WGS sequence"/>
</dbReference>
<comment type="caution">
    <text evidence="4">The sequence shown here is derived from an EMBL/GenBank/DDBJ whole genome shotgun (WGS) entry which is preliminary data.</text>
</comment>
<evidence type="ECO:0000313" key="5">
    <source>
        <dbReference type="Proteomes" id="UP000316181"/>
    </source>
</evidence>
<evidence type="ECO:0000256" key="1">
    <source>
        <dbReference type="SAM" id="Phobius"/>
    </source>
</evidence>
<organism evidence="4 5">
    <name type="scientific">Rarobacter incanus</name>
    <dbReference type="NCBI Taxonomy" id="153494"/>
    <lineage>
        <taxon>Bacteria</taxon>
        <taxon>Bacillati</taxon>
        <taxon>Actinomycetota</taxon>
        <taxon>Actinomycetes</taxon>
        <taxon>Micrococcales</taxon>
        <taxon>Rarobacteraceae</taxon>
        <taxon>Rarobacter</taxon>
    </lineage>
</organism>
<feature type="transmembrane region" description="Helical" evidence="1">
    <location>
        <begin position="51"/>
        <end position="72"/>
    </location>
</feature>
<feature type="transmembrane region" description="Helical" evidence="1">
    <location>
        <begin position="128"/>
        <end position="147"/>
    </location>
</feature>
<keyword evidence="1" id="KW-0472">Membrane</keyword>
<reference evidence="4 5" key="1">
    <citation type="submission" date="2019-06" db="EMBL/GenBank/DDBJ databases">
        <title>Sequencing the genomes of 1000 actinobacteria strains.</title>
        <authorList>
            <person name="Klenk H.-P."/>
        </authorList>
    </citation>
    <scope>NUCLEOTIDE SEQUENCE [LARGE SCALE GENOMIC DNA]</scope>
    <source>
        <strain evidence="4 5">DSM 10596</strain>
    </source>
</reference>
<evidence type="ECO:0000259" key="2">
    <source>
        <dbReference type="Pfam" id="PF10081"/>
    </source>
</evidence>
<keyword evidence="1" id="KW-0812">Transmembrane</keyword>
<feature type="transmembrane region" description="Helical" evidence="1">
    <location>
        <begin position="21"/>
        <end position="39"/>
    </location>
</feature>
<accession>A0A542SMF3</accession>
<dbReference type="EMBL" id="VFNV01000001">
    <property type="protein sequence ID" value="TQK75655.1"/>
    <property type="molecule type" value="Genomic_DNA"/>
</dbReference>
<dbReference type="Pfam" id="PF10081">
    <property type="entry name" value="Abhydrolase_9"/>
    <property type="match status" value="1"/>
</dbReference>
<keyword evidence="1" id="KW-1133">Transmembrane helix</keyword>
<name>A0A542SMF3_9MICO</name>
<dbReference type="AlphaFoldDB" id="A0A542SMF3"/>
<feature type="domain" description="Alpha/beta-hydrolase N-terminal" evidence="3">
    <location>
        <begin position="39"/>
        <end position="245"/>
    </location>
</feature>
<dbReference type="Pfam" id="PF15420">
    <property type="entry name" value="Abhydrolase_9_N"/>
    <property type="match status" value="1"/>
</dbReference>
<evidence type="ECO:0000259" key="3">
    <source>
        <dbReference type="Pfam" id="PF15420"/>
    </source>
</evidence>